<keyword evidence="7" id="KW-0677">Repeat</keyword>
<organism evidence="13">
    <name type="scientific">Oryza barthii</name>
    <dbReference type="NCBI Taxonomy" id="65489"/>
    <lineage>
        <taxon>Eukaryota</taxon>
        <taxon>Viridiplantae</taxon>
        <taxon>Streptophyta</taxon>
        <taxon>Embryophyta</taxon>
        <taxon>Tracheophyta</taxon>
        <taxon>Spermatophyta</taxon>
        <taxon>Magnoliopsida</taxon>
        <taxon>Liliopsida</taxon>
        <taxon>Poales</taxon>
        <taxon>Poaceae</taxon>
        <taxon>BOP clade</taxon>
        <taxon>Oryzoideae</taxon>
        <taxon>Oryzeae</taxon>
        <taxon>Oryzinae</taxon>
        <taxon>Oryza</taxon>
    </lineage>
</organism>
<comment type="similarity">
    <text evidence="2">Belongs to the RLP family.</text>
</comment>
<dbReference type="InterPro" id="IPR032675">
    <property type="entry name" value="LRR_dom_sf"/>
</dbReference>
<dbReference type="EnsemblPlants" id="OBART02G04270.1">
    <property type="protein sequence ID" value="OBART02G04270.1"/>
    <property type="gene ID" value="OBART02G04270"/>
</dbReference>
<keyword evidence="8 10" id="KW-1133">Transmembrane helix</keyword>
<evidence type="ECO:0000259" key="11">
    <source>
        <dbReference type="Pfam" id="PF08263"/>
    </source>
</evidence>
<evidence type="ECO:0000256" key="10">
    <source>
        <dbReference type="SAM" id="Phobius"/>
    </source>
</evidence>
<proteinExistence type="inferred from homology"/>
<keyword evidence="14" id="KW-1185">Reference proteome</keyword>
<dbReference type="PANTHER" id="PTHR48060">
    <property type="entry name" value="DNA DAMAGE-REPAIR/TOLERATION PROTEIN DRT100"/>
    <property type="match status" value="1"/>
</dbReference>
<accession>A0A0D3F0W1</accession>
<keyword evidence="9 10" id="KW-0472">Membrane</keyword>
<reference evidence="13" key="2">
    <citation type="submission" date="2015-03" db="UniProtKB">
        <authorList>
            <consortium name="EnsemblPlants"/>
        </authorList>
    </citation>
    <scope>IDENTIFICATION</scope>
</reference>
<dbReference type="eggNOG" id="KOG0619">
    <property type="taxonomic scope" value="Eukaryota"/>
</dbReference>
<evidence type="ECO:0000256" key="9">
    <source>
        <dbReference type="ARBA" id="ARBA00023136"/>
    </source>
</evidence>
<dbReference type="FunFam" id="3.80.10.10:FF:000403">
    <property type="entry name" value="Receptor-like protein 2"/>
    <property type="match status" value="1"/>
</dbReference>
<keyword evidence="3" id="KW-1003">Cell membrane</keyword>
<comment type="subcellular location">
    <subcellularLocation>
        <location evidence="1">Cell membrane</location>
        <topology evidence="1">Single-pass type I membrane protein</topology>
    </subcellularLocation>
</comment>
<dbReference type="HOGENOM" id="CLU_000288_22_9_1"/>
<dbReference type="Pfam" id="PF00560">
    <property type="entry name" value="LRR_1"/>
    <property type="match status" value="8"/>
</dbReference>
<evidence type="ECO:0000256" key="4">
    <source>
        <dbReference type="ARBA" id="ARBA00022614"/>
    </source>
</evidence>
<keyword evidence="6" id="KW-0732">Signal</keyword>
<dbReference type="Gramene" id="OBART02G04270.1">
    <property type="protein sequence ID" value="OBART02G04270.1"/>
    <property type="gene ID" value="OBART02G04270"/>
</dbReference>
<dbReference type="STRING" id="65489.A0A0D3F0W1"/>
<reference evidence="13" key="1">
    <citation type="journal article" date="2009" name="Rice">
        <title>De Novo Next Generation Sequencing of Plant Genomes.</title>
        <authorList>
            <person name="Rounsley S."/>
            <person name="Marri P.R."/>
            <person name="Yu Y."/>
            <person name="He R."/>
            <person name="Sisneros N."/>
            <person name="Goicoechea J.L."/>
            <person name="Lee S.J."/>
            <person name="Angelova A."/>
            <person name="Kudrna D."/>
            <person name="Luo M."/>
            <person name="Affourtit J."/>
            <person name="Desany B."/>
            <person name="Knight J."/>
            <person name="Niazi F."/>
            <person name="Egholm M."/>
            <person name="Wing R.A."/>
        </authorList>
    </citation>
    <scope>NUCLEOTIDE SEQUENCE [LARGE SCALE GENOMIC DNA]</scope>
    <source>
        <strain evidence="13">cv. IRGC 105608</strain>
    </source>
</reference>
<dbReference type="FunFam" id="3.80.10.10:FF:000213">
    <property type="entry name" value="Tyrosine-sulfated glycopeptide receptor 1"/>
    <property type="match status" value="1"/>
</dbReference>
<feature type="domain" description="Disease resistance R13L4/SHOC-2-like LRR" evidence="12">
    <location>
        <begin position="349"/>
        <end position="530"/>
    </location>
</feature>
<feature type="transmembrane region" description="Helical" evidence="10">
    <location>
        <begin position="691"/>
        <end position="711"/>
    </location>
</feature>
<evidence type="ECO:0000313" key="13">
    <source>
        <dbReference type="EnsemblPlants" id="OBART02G04270.1"/>
    </source>
</evidence>
<dbReference type="InterPro" id="IPR053211">
    <property type="entry name" value="DNA_repair-toleration"/>
</dbReference>
<dbReference type="PRINTS" id="PR00019">
    <property type="entry name" value="LEURICHRPT"/>
</dbReference>
<dbReference type="Gene3D" id="3.80.10.10">
    <property type="entry name" value="Ribonuclease Inhibitor"/>
    <property type="match status" value="4"/>
</dbReference>
<sequence>MKPIPHSSCRTNTSKFWINFFGPVLVLLLFTFISPVGSCTERERRSLLRFLTGLSQDGGLAASWQNSTDCCTWEGIICGEDGAVTELLLALRGLQGCISSSLSELTSLSRLNLSYNLLSGELPSELIFSSIVVLDISFNRLDGELQELNSSSPDRPLQVLNISSNLFTGAFPSTTWEKMSNLVAINASNNSFSGHIPSSFCISSPSFAVLDLSYNQFGGSIPPGIGKCSSLRMLRVGQNNIIGTLPDDLFRATSLEYLSFPNNHLQGIIDDALMIKLSNLGFLDLGGNRFSGKIPDSIGQLKRLEELHMEENNISGELPPTLGDCTNLVTINLKKNKLKGELAKVNFSTLPNLKILDLSSNYFIGTIPESIYSCSNLTWLRLSTNKLHGELTKKIENLKSITFISLSYNNFKNITNTLHILKNLRNLTVLLLGGNFMHEAMPEDETIDGFKNIQGLGINDCALTGKIPNWLSKLRSLQLLALYNNQLSGPIPTWISILNFLKYVDISNNSLTGEIPTALMQMPMLKSDKIEDHPDLIVSPFTVYVGACLCFQYRATSAFPKMLNLGNNKLSGVIPMEIGQLKELLSLNLSFNNLNGEIPQAISNLKNLMVLDLSSNHLTGPIPSGLVNLHFLSEFNVSYNDLEGPVPIGGQFSTFLSSSFAGNPKLCSPMLEHHCNSAVAAPTTPIFAKQYIDKVVFAIAFGVFFGVGVLYDQITMPRYFG</sequence>
<dbReference type="PaxDb" id="65489-OBART02G04270.1"/>
<dbReference type="AlphaFoldDB" id="A0A0D3F0W1"/>
<dbReference type="PANTHER" id="PTHR48060:SF19">
    <property type="entry name" value="LEUCINE-RICH REPEAT-CONTAINING N-TERMINAL PLANT-TYPE DOMAIN-CONTAINING PROTEIN"/>
    <property type="match status" value="1"/>
</dbReference>
<dbReference type="InterPro" id="IPR003591">
    <property type="entry name" value="Leu-rich_rpt_typical-subtyp"/>
</dbReference>
<evidence type="ECO:0000256" key="7">
    <source>
        <dbReference type="ARBA" id="ARBA00022737"/>
    </source>
</evidence>
<keyword evidence="5 10" id="KW-0812">Transmembrane</keyword>
<dbReference type="Proteomes" id="UP000026960">
    <property type="component" value="Chromosome 2"/>
</dbReference>
<dbReference type="Pfam" id="PF23598">
    <property type="entry name" value="LRR_14"/>
    <property type="match status" value="1"/>
</dbReference>
<evidence type="ECO:0000256" key="8">
    <source>
        <dbReference type="ARBA" id="ARBA00022989"/>
    </source>
</evidence>
<dbReference type="InterPro" id="IPR055414">
    <property type="entry name" value="LRR_R13L4/SHOC2-like"/>
</dbReference>
<evidence type="ECO:0000256" key="5">
    <source>
        <dbReference type="ARBA" id="ARBA00022692"/>
    </source>
</evidence>
<name>A0A0D3F0W1_9ORYZ</name>
<feature type="domain" description="Leucine-rich repeat-containing N-terminal plant-type" evidence="11">
    <location>
        <begin position="42"/>
        <end position="78"/>
    </location>
</feature>
<evidence type="ECO:0000256" key="6">
    <source>
        <dbReference type="ARBA" id="ARBA00022729"/>
    </source>
</evidence>
<evidence type="ECO:0000256" key="1">
    <source>
        <dbReference type="ARBA" id="ARBA00004251"/>
    </source>
</evidence>
<evidence type="ECO:0000256" key="2">
    <source>
        <dbReference type="ARBA" id="ARBA00009592"/>
    </source>
</evidence>
<dbReference type="InterPro" id="IPR013210">
    <property type="entry name" value="LRR_N_plant-typ"/>
</dbReference>
<keyword evidence="4" id="KW-0433">Leucine-rich repeat</keyword>
<evidence type="ECO:0000256" key="3">
    <source>
        <dbReference type="ARBA" id="ARBA00022475"/>
    </source>
</evidence>
<dbReference type="InterPro" id="IPR001611">
    <property type="entry name" value="Leu-rich_rpt"/>
</dbReference>
<evidence type="ECO:0000259" key="12">
    <source>
        <dbReference type="Pfam" id="PF23598"/>
    </source>
</evidence>
<dbReference type="Pfam" id="PF08263">
    <property type="entry name" value="LRRNT_2"/>
    <property type="match status" value="1"/>
</dbReference>
<dbReference type="SUPFAM" id="SSF52058">
    <property type="entry name" value="L domain-like"/>
    <property type="match status" value="2"/>
</dbReference>
<protein>
    <submittedName>
        <fullName evidence="13">Uncharacterized protein</fullName>
    </submittedName>
</protein>
<dbReference type="SMART" id="SM00369">
    <property type="entry name" value="LRR_TYP"/>
    <property type="match status" value="8"/>
</dbReference>
<dbReference type="GO" id="GO:0005886">
    <property type="term" value="C:plasma membrane"/>
    <property type="evidence" value="ECO:0007669"/>
    <property type="project" value="UniProtKB-SubCell"/>
</dbReference>
<evidence type="ECO:0000313" key="14">
    <source>
        <dbReference type="Proteomes" id="UP000026960"/>
    </source>
</evidence>
<dbReference type="FunFam" id="3.80.10.10:FF:000469">
    <property type="entry name" value="Receptor-like protein 2"/>
    <property type="match status" value="1"/>
</dbReference>
<dbReference type="FunFam" id="3.80.10.10:FF:000530">
    <property type="entry name" value="Receptor-like protein 2"/>
    <property type="match status" value="1"/>
</dbReference>
<feature type="transmembrane region" description="Helical" evidence="10">
    <location>
        <begin position="16"/>
        <end position="37"/>
    </location>
</feature>